<evidence type="ECO:0000256" key="4">
    <source>
        <dbReference type="ARBA" id="ARBA00023125"/>
    </source>
</evidence>
<accession>A0A239BQ33</accession>
<evidence type="ECO:0000259" key="6">
    <source>
        <dbReference type="Pfam" id="PF04542"/>
    </source>
</evidence>
<dbReference type="InterPro" id="IPR014284">
    <property type="entry name" value="RNA_pol_sigma-70_dom"/>
</dbReference>
<name>A0A239BQ33_9BACT</name>
<dbReference type="OrthoDB" id="941544at2"/>
<dbReference type="RefSeq" id="WP_089238321.1">
    <property type="nucleotide sequence ID" value="NZ_FZOK01000003.1"/>
</dbReference>
<dbReference type="GO" id="GO:0016987">
    <property type="term" value="F:sigma factor activity"/>
    <property type="evidence" value="ECO:0007669"/>
    <property type="project" value="UniProtKB-KW"/>
</dbReference>
<dbReference type="InterPro" id="IPR036388">
    <property type="entry name" value="WH-like_DNA-bd_sf"/>
</dbReference>
<dbReference type="NCBIfam" id="TIGR02937">
    <property type="entry name" value="sigma70-ECF"/>
    <property type="match status" value="1"/>
</dbReference>
<dbReference type="EMBL" id="FZOK01000003">
    <property type="protein sequence ID" value="SNS09498.1"/>
    <property type="molecule type" value="Genomic_DNA"/>
</dbReference>
<dbReference type="Proteomes" id="UP000198480">
    <property type="component" value="Unassembled WGS sequence"/>
</dbReference>
<dbReference type="Pfam" id="PF08281">
    <property type="entry name" value="Sigma70_r4_2"/>
    <property type="match status" value="1"/>
</dbReference>
<keyword evidence="9" id="KW-1185">Reference proteome</keyword>
<dbReference type="SUPFAM" id="SSF88659">
    <property type="entry name" value="Sigma3 and sigma4 domains of RNA polymerase sigma factors"/>
    <property type="match status" value="1"/>
</dbReference>
<dbReference type="InterPro" id="IPR013324">
    <property type="entry name" value="RNA_pol_sigma_r3/r4-like"/>
</dbReference>
<dbReference type="AlphaFoldDB" id="A0A239BQ33"/>
<dbReference type="PANTHER" id="PTHR43133">
    <property type="entry name" value="RNA POLYMERASE ECF-TYPE SIGMA FACTO"/>
    <property type="match status" value="1"/>
</dbReference>
<keyword evidence="2" id="KW-0805">Transcription regulation</keyword>
<dbReference type="Pfam" id="PF04542">
    <property type="entry name" value="Sigma70_r2"/>
    <property type="match status" value="1"/>
</dbReference>
<evidence type="ECO:0000256" key="1">
    <source>
        <dbReference type="ARBA" id="ARBA00010641"/>
    </source>
</evidence>
<evidence type="ECO:0000259" key="7">
    <source>
        <dbReference type="Pfam" id="PF08281"/>
    </source>
</evidence>
<evidence type="ECO:0000313" key="9">
    <source>
        <dbReference type="Proteomes" id="UP000198480"/>
    </source>
</evidence>
<keyword evidence="5" id="KW-0804">Transcription</keyword>
<proteinExistence type="inferred from homology"/>
<gene>
    <name evidence="8" type="ORF">SAMN06295967_103136</name>
</gene>
<sequence>MIHLDLVKQAKKGKHQAQRSIFEELGKPLFMLCLRYVRNQHDAEEILSIAFSKAFEKISNFEYQDEGSFEAWIKKITVNECLMFLRKQKNAPLIIEPDENVAEQSESALDKLKSQELFELILKLPEGYRTIFNLYEIEGFSHGEIAEKLGISIGTSKSQLSKAKTYLREIIIKLGLNHAS</sequence>
<dbReference type="InterPro" id="IPR007627">
    <property type="entry name" value="RNA_pol_sigma70_r2"/>
</dbReference>
<dbReference type="CDD" id="cd06171">
    <property type="entry name" value="Sigma70_r4"/>
    <property type="match status" value="1"/>
</dbReference>
<dbReference type="GO" id="GO:0006352">
    <property type="term" value="P:DNA-templated transcription initiation"/>
    <property type="evidence" value="ECO:0007669"/>
    <property type="project" value="InterPro"/>
</dbReference>
<feature type="domain" description="RNA polymerase sigma factor 70 region 4 type 2" evidence="7">
    <location>
        <begin position="115"/>
        <end position="165"/>
    </location>
</feature>
<reference evidence="9" key="1">
    <citation type="submission" date="2017-06" db="EMBL/GenBank/DDBJ databases">
        <authorList>
            <person name="Varghese N."/>
            <person name="Submissions S."/>
        </authorList>
    </citation>
    <scope>NUCLEOTIDE SEQUENCE [LARGE SCALE GENOMIC DNA]</scope>
    <source>
        <strain evidence="9">5C</strain>
    </source>
</reference>
<keyword evidence="4" id="KW-0238">DNA-binding</keyword>
<evidence type="ECO:0000256" key="3">
    <source>
        <dbReference type="ARBA" id="ARBA00023082"/>
    </source>
</evidence>
<evidence type="ECO:0000313" key="8">
    <source>
        <dbReference type="EMBL" id="SNS09498.1"/>
    </source>
</evidence>
<evidence type="ECO:0000256" key="5">
    <source>
        <dbReference type="ARBA" id="ARBA00023163"/>
    </source>
</evidence>
<dbReference type="SUPFAM" id="SSF88946">
    <property type="entry name" value="Sigma2 domain of RNA polymerase sigma factors"/>
    <property type="match status" value="1"/>
</dbReference>
<comment type="similarity">
    <text evidence="1">Belongs to the sigma-70 factor family. ECF subfamily.</text>
</comment>
<dbReference type="InterPro" id="IPR013325">
    <property type="entry name" value="RNA_pol_sigma_r2"/>
</dbReference>
<dbReference type="GO" id="GO:0003677">
    <property type="term" value="F:DNA binding"/>
    <property type="evidence" value="ECO:0007669"/>
    <property type="project" value="UniProtKB-KW"/>
</dbReference>
<feature type="domain" description="RNA polymerase sigma-70 region 2" evidence="6">
    <location>
        <begin position="22"/>
        <end position="89"/>
    </location>
</feature>
<dbReference type="InterPro" id="IPR039425">
    <property type="entry name" value="RNA_pol_sigma-70-like"/>
</dbReference>
<organism evidence="8 9">
    <name type="scientific">Belliella buryatensis</name>
    <dbReference type="NCBI Taxonomy" id="1500549"/>
    <lineage>
        <taxon>Bacteria</taxon>
        <taxon>Pseudomonadati</taxon>
        <taxon>Bacteroidota</taxon>
        <taxon>Cytophagia</taxon>
        <taxon>Cytophagales</taxon>
        <taxon>Cyclobacteriaceae</taxon>
        <taxon>Belliella</taxon>
    </lineage>
</organism>
<evidence type="ECO:0000256" key="2">
    <source>
        <dbReference type="ARBA" id="ARBA00023015"/>
    </source>
</evidence>
<dbReference type="Gene3D" id="1.10.10.10">
    <property type="entry name" value="Winged helix-like DNA-binding domain superfamily/Winged helix DNA-binding domain"/>
    <property type="match status" value="1"/>
</dbReference>
<dbReference type="Gene3D" id="1.10.1740.10">
    <property type="match status" value="1"/>
</dbReference>
<protein>
    <submittedName>
        <fullName evidence="8">RNA polymerase sigma-70 factor, ECF subfamily</fullName>
    </submittedName>
</protein>
<dbReference type="InterPro" id="IPR013249">
    <property type="entry name" value="RNA_pol_sigma70_r4_t2"/>
</dbReference>
<keyword evidence="3" id="KW-0731">Sigma factor</keyword>
<dbReference type="PANTHER" id="PTHR43133:SF8">
    <property type="entry name" value="RNA POLYMERASE SIGMA FACTOR HI_1459-RELATED"/>
    <property type="match status" value="1"/>
</dbReference>